<protein>
    <submittedName>
        <fullName evidence="2">Uncharacterized protein</fullName>
    </submittedName>
</protein>
<evidence type="ECO:0000256" key="1">
    <source>
        <dbReference type="SAM" id="MobiDB-lite"/>
    </source>
</evidence>
<dbReference type="AlphaFoldDB" id="A0A5N6TFN9"/>
<accession>A0A5N6TFN9</accession>
<reference evidence="2 3" key="1">
    <citation type="submission" date="2019-04" db="EMBL/GenBank/DDBJ databases">
        <title>Friends and foes A comparative genomics study of 23 Aspergillus species from section Flavi.</title>
        <authorList>
            <consortium name="DOE Joint Genome Institute"/>
            <person name="Kjaerbolling I."/>
            <person name="Vesth T."/>
            <person name="Frisvad J.C."/>
            <person name="Nybo J.L."/>
            <person name="Theobald S."/>
            <person name="Kildgaard S."/>
            <person name="Isbrandt T."/>
            <person name="Kuo A."/>
            <person name="Sato A."/>
            <person name="Lyhne E.K."/>
            <person name="Kogle M.E."/>
            <person name="Wiebenga A."/>
            <person name="Kun R.S."/>
            <person name="Lubbers R.J."/>
            <person name="Makela M.R."/>
            <person name="Barry K."/>
            <person name="Chovatia M."/>
            <person name="Clum A."/>
            <person name="Daum C."/>
            <person name="Haridas S."/>
            <person name="He G."/>
            <person name="LaButti K."/>
            <person name="Lipzen A."/>
            <person name="Mondo S."/>
            <person name="Riley R."/>
            <person name="Salamov A."/>
            <person name="Simmons B.A."/>
            <person name="Magnuson J.K."/>
            <person name="Henrissat B."/>
            <person name="Mortensen U.H."/>
            <person name="Larsen T.O."/>
            <person name="Devries R.P."/>
            <person name="Grigoriev I.V."/>
            <person name="Machida M."/>
            <person name="Baker S.E."/>
            <person name="Andersen M.R."/>
        </authorList>
    </citation>
    <scope>NUCLEOTIDE SEQUENCE [LARGE SCALE GENOMIC DNA]</scope>
    <source>
        <strain evidence="2 3">IBT 18842</strain>
    </source>
</reference>
<evidence type="ECO:0000313" key="3">
    <source>
        <dbReference type="Proteomes" id="UP000325780"/>
    </source>
</evidence>
<keyword evidence="3" id="KW-1185">Reference proteome</keyword>
<evidence type="ECO:0000313" key="2">
    <source>
        <dbReference type="EMBL" id="KAE8145183.1"/>
    </source>
</evidence>
<gene>
    <name evidence="2" type="ORF">BDV25DRAFT_165212</name>
</gene>
<dbReference type="EMBL" id="ML742375">
    <property type="protein sequence ID" value="KAE8145183.1"/>
    <property type="molecule type" value="Genomic_DNA"/>
</dbReference>
<dbReference type="OrthoDB" id="4487527at2759"/>
<proteinExistence type="predicted"/>
<name>A0A5N6TFN9_ASPAV</name>
<dbReference type="Proteomes" id="UP000325780">
    <property type="component" value="Unassembled WGS sequence"/>
</dbReference>
<feature type="region of interest" description="Disordered" evidence="1">
    <location>
        <begin position="43"/>
        <end position="64"/>
    </location>
</feature>
<organism evidence="2 3">
    <name type="scientific">Aspergillus avenaceus</name>
    <dbReference type="NCBI Taxonomy" id="36643"/>
    <lineage>
        <taxon>Eukaryota</taxon>
        <taxon>Fungi</taxon>
        <taxon>Dikarya</taxon>
        <taxon>Ascomycota</taxon>
        <taxon>Pezizomycotina</taxon>
        <taxon>Eurotiomycetes</taxon>
        <taxon>Eurotiomycetidae</taxon>
        <taxon>Eurotiales</taxon>
        <taxon>Aspergillaceae</taxon>
        <taxon>Aspergillus</taxon>
        <taxon>Aspergillus subgen. Circumdati</taxon>
    </lineage>
</organism>
<feature type="compositionally biased region" description="Low complexity" evidence="1">
    <location>
        <begin position="49"/>
        <end position="64"/>
    </location>
</feature>
<sequence>MDKQSTNGNSSSQQDPTHLDLAKYQAEWARIHENTVRQIAEFKAKSANSSQSGSQRSSSGSSSS</sequence>